<dbReference type="PANTHER" id="PTHR11849">
    <property type="entry name" value="ETS"/>
    <property type="match status" value="1"/>
</dbReference>
<gene>
    <name evidence="6" type="ORF">ACJMK2_019526</name>
</gene>
<dbReference type="SUPFAM" id="SSF46785">
    <property type="entry name" value="Winged helix' DNA-binding domain"/>
    <property type="match status" value="1"/>
</dbReference>
<dbReference type="PROSITE" id="PS50061">
    <property type="entry name" value="ETS_DOMAIN_3"/>
    <property type="match status" value="1"/>
</dbReference>
<keyword evidence="7" id="KW-1185">Reference proteome</keyword>
<dbReference type="GO" id="GO:0003677">
    <property type="term" value="F:DNA binding"/>
    <property type="evidence" value="ECO:0007669"/>
    <property type="project" value="UniProtKB-KW"/>
</dbReference>
<feature type="domain" description="ETS" evidence="5">
    <location>
        <begin position="218"/>
        <end position="298"/>
    </location>
</feature>
<evidence type="ECO:0000256" key="1">
    <source>
        <dbReference type="ARBA" id="ARBA00005562"/>
    </source>
</evidence>
<keyword evidence="3" id="KW-0539">Nucleus</keyword>
<evidence type="ECO:0000313" key="6">
    <source>
        <dbReference type="EMBL" id="KAL3841368.1"/>
    </source>
</evidence>
<dbReference type="InterPro" id="IPR036390">
    <property type="entry name" value="WH_DNA-bd_sf"/>
</dbReference>
<dbReference type="InterPro" id="IPR036388">
    <property type="entry name" value="WH-like_DNA-bd_sf"/>
</dbReference>
<protein>
    <recommendedName>
        <fullName evidence="5">ETS domain-containing protein</fullName>
    </recommendedName>
</protein>
<name>A0ABD3TZF2_SINWO</name>
<keyword evidence="2 3" id="KW-0238">DNA-binding</keyword>
<accession>A0ABD3TZF2</accession>
<dbReference type="GO" id="GO:0005634">
    <property type="term" value="C:nucleus"/>
    <property type="evidence" value="ECO:0007669"/>
    <property type="project" value="UniProtKB-SubCell"/>
</dbReference>
<dbReference type="EMBL" id="JBJQND010000017">
    <property type="protein sequence ID" value="KAL3841368.1"/>
    <property type="molecule type" value="Genomic_DNA"/>
</dbReference>
<dbReference type="SMART" id="SM00413">
    <property type="entry name" value="ETS"/>
    <property type="match status" value="1"/>
</dbReference>
<dbReference type="Proteomes" id="UP001634394">
    <property type="component" value="Unassembled WGS sequence"/>
</dbReference>
<dbReference type="PRINTS" id="PR00454">
    <property type="entry name" value="ETSDOMAIN"/>
</dbReference>
<proteinExistence type="inferred from homology"/>
<comment type="similarity">
    <text evidence="1 3">Belongs to the ETS family.</text>
</comment>
<evidence type="ECO:0000256" key="3">
    <source>
        <dbReference type="RuleBase" id="RU004019"/>
    </source>
</evidence>
<sequence length="312" mass="36127">MKLDSLLTGSKMAENLDYHHLINIDTGDFQDLDQAMESLFPETIHDSSALQMIKDEQSDNYVYLDISNNVGYSSNPGLNRVCYSNVSMGHSQTHDMSSNAEYFKRGDASGTESLSCLYNSYLLDQSDSDNESVTLSEGTMNQVREHDGLSKSHQRIQMSLPHFEKVFCTTRKKVSKRGRPNTYPKRLDVSESDDDDNNTCTLSPDSPNGKKKRGAKNILLWKFLLEQLAEEDAAHVQWQDKEKGIFRFIDTTETSRRWGQMKRKTDMNFEKLSRGIRHYYKDGLMQRLNGTRLVYKFNWSKVPKRYYRELFT</sequence>
<dbReference type="AlphaFoldDB" id="A0ABD3TZF2"/>
<evidence type="ECO:0000259" key="5">
    <source>
        <dbReference type="PROSITE" id="PS50061"/>
    </source>
</evidence>
<dbReference type="InterPro" id="IPR000418">
    <property type="entry name" value="Ets_dom"/>
</dbReference>
<evidence type="ECO:0000313" key="7">
    <source>
        <dbReference type="Proteomes" id="UP001634394"/>
    </source>
</evidence>
<reference evidence="6 7" key="1">
    <citation type="submission" date="2024-11" db="EMBL/GenBank/DDBJ databases">
        <title>Chromosome-level genome assembly of the freshwater bivalve Anodonta woodiana.</title>
        <authorList>
            <person name="Chen X."/>
        </authorList>
    </citation>
    <scope>NUCLEOTIDE SEQUENCE [LARGE SCALE GENOMIC DNA]</scope>
    <source>
        <strain evidence="6">MN2024</strain>
        <tissue evidence="6">Gills</tissue>
    </source>
</reference>
<dbReference type="InterPro" id="IPR046328">
    <property type="entry name" value="ETS_fam"/>
</dbReference>
<evidence type="ECO:0000256" key="4">
    <source>
        <dbReference type="SAM" id="MobiDB-lite"/>
    </source>
</evidence>
<dbReference type="Pfam" id="PF00178">
    <property type="entry name" value="Ets"/>
    <property type="match status" value="1"/>
</dbReference>
<evidence type="ECO:0000256" key="2">
    <source>
        <dbReference type="ARBA" id="ARBA00023125"/>
    </source>
</evidence>
<feature type="region of interest" description="Disordered" evidence="4">
    <location>
        <begin position="174"/>
        <end position="211"/>
    </location>
</feature>
<comment type="subcellular location">
    <subcellularLocation>
        <location evidence="3">Nucleus</location>
    </subcellularLocation>
</comment>
<comment type="caution">
    <text evidence="6">The sequence shown here is derived from an EMBL/GenBank/DDBJ whole genome shotgun (WGS) entry which is preliminary data.</text>
</comment>
<organism evidence="6 7">
    <name type="scientific">Sinanodonta woodiana</name>
    <name type="common">Chinese pond mussel</name>
    <name type="synonym">Anodonta woodiana</name>
    <dbReference type="NCBI Taxonomy" id="1069815"/>
    <lineage>
        <taxon>Eukaryota</taxon>
        <taxon>Metazoa</taxon>
        <taxon>Spiralia</taxon>
        <taxon>Lophotrochozoa</taxon>
        <taxon>Mollusca</taxon>
        <taxon>Bivalvia</taxon>
        <taxon>Autobranchia</taxon>
        <taxon>Heteroconchia</taxon>
        <taxon>Palaeoheterodonta</taxon>
        <taxon>Unionida</taxon>
        <taxon>Unionoidea</taxon>
        <taxon>Unionidae</taxon>
        <taxon>Unioninae</taxon>
        <taxon>Sinanodonta</taxon>
    </lineage>
</organism>
<dbReference type="Gene3D" id="1.10.10.10">
    <property type="entry name" value="Winged helix-like DNA-binding domain superfamily/Winged helix DNA-binding domain"/>
    <property type="match status" value="1"/>
</dbReference>